<reference evidence="1 2" key="1">
    <citation type="journal article" date="2021" name="ISME J.">
        <title>Genomic evolution of the class Acidithiobacillia: deep-branching Proteobacteria living in extreme acidic conditions.</title>
        <authorList>
            <person name="Moya-Beltran A."/>
            <person name="Beard S."/>
            <person name="Rojas-Villalobos C."/>
            <person name="Issotta F."/>
            <person name="Gallardo Y."/>
            <person name="Ulloa R."/>
            <person name="Giaveno A."/>
            <person name="Degli Esposti M."/>
            <person name="Johnson D.B."/>
            <person name="Quatrini R."/>
        </authorList>
    </citation>
    <scope>NUCLEOTIDE SEQUENCE [LARGE SCALE GENOMIC DNA]</scope>
    <source>
        <strain evidence="1 2">CF3</strain>
    </source>
</reference>
<keyword evidence="2" id="KW-1185">Reference proteome</keyword>
<gene>
    <name evidence="1" type="primary">mobQ</name>
    <name evidence="1" type="ORF">HF292_015620</name>
</gene>
<evidence type="ECO:0000313" key="2">
    <source>
        <dbReference type="Proteomes" id="UP001196097"/>
    </source>
</evidence>
<organism evidence="1 2">
    <name type="scientific">Acidithiobacillus ferruginosus</name>
    <dbReference type="NCBI Taxonomy" id="3063951"/>
    <lineage>
        <taxon>Bacteria</taxon>
        <taxon>Pseudomonadati</taxon>
        <taxon>Pseudomonadota</taxon>
        <taxon>Acidithiobacillia</taxon>
        <taxon>Acidithiobacillales</taxon>
        <taxon>Acidithiobacillaceae</taxon>
        <taxon>Acidithiobacillus</taxon>
    </lineage>
</organism>
<dbReference type="EMBL" id="CP130950">
    <property type="protein sequence ID" value="XRP74701.1"/>
    <property type="molecule type" value="Genomic_DNA"/>
</dbReference>
<name>A0ACD5IM15_9PROT</name>
<protein>
    <submittedName>
        <fullName evidence="1">MobQ family relaxase</fullName>
    </submittedName>
</protein>
<sequence>MAIYHASTKPIARSAGRSAVAAAAYRAGVELVDARTGLVHDYTRKGGVELTEILTPDGLGVERNALWNAAELAEKRKDARTAREWIVALPAELDAGQRTELAHDFAQALVERYGVAADLAIHAPDREGDNRNHHAHLLTTTRQVSRAPDGGLVLGAKAHIELSDKARRERGLGAAADEVKAVRELWEHTANAALERAGVDARIDARSLQAQGVDQEATQHLGPVASEMERRGKESDRGDGNREVSVNNEERARLSAEIIDLQAARERRERREAARREFEASHRDARPDVVLTARIVAHRVAELAMLEQLDIRCRWNERWVRNGEKAEQVRLAAIEARREAEARARAKRESIEAEARARVEAQRQSDIEAEREVRRQKLLDLAEWLRTDKEAKANLRQAYLSAGYQLEERDGKEVWVYPHTDLKAEKDAAYAARQEWDARKQALKAQRLEQDRATEQETRPGIRHPQRSTWQAWRAETLTRKYNPAYSAEMAERDIYCRWMPEDGGLYLRLGKAEVIDQGPLILAKNGTGDIPLMIDTAQAKGWESLEFTGDVRFQEQAAMAALRAGLKVADMNLARRAREAIAEQAKPVIEPEYKPSSVVVPGIRYIVEETADHAPMRDKHGEIMLFDTEAQAFEVRKILGFKYPIVPVSVEQEPTKPAPVIETERPSVPIQKPIRAMPTPEPVKVSEKPSPDLTDLEARRQKLVELAKALQTDAVTKIEDVRKAYLAAGYVVEPREGGAVFVYPPGDLLEARKAVTQARKDWKERADRSGAQREPMVPKAQINAYGSEYARRDGWKGSFTGAVIAVDEGHVYVGAKGGGGAPHCIAIPKERFKTLPSKGLYATFTPGDAQRPAGWNKVLGKMNGQGRLVRDQEKGKGIGD</sequence>
<accession>A0ACD5IM15</accession>
<keyword evidence="1" id="KW-0614">Plasmid</keyword>
<evidence type="ECO:0000313" key="1">
    <source>
        <dbReference type="EMBL" id="XRP74701.1"/>
    </source>
</evidence>
<dbReference type="Proteomes" id="UP001196097">
    <property type="component" value="Plasmid pCF3-4"/>
</dbReference>
<proteinExistence type="predicted"/>
<geneLocation type="plasmid" evidence="1 2">
    <name>pCF3-4</name>
</geneLocation>